<dbReference type="InterPro" id="IPR000683">
    <property type="entry name" value="Gfo/Idh/MocA-like_OxRdtase_N"/>
</dbReference>
<dbReference type="InterPro" id="IPR036291">
    <property type="entry name" value="NAD(P)-bd_dom_sf"/>
</dbReference>
<dbReference type="EC" id="1.1.1.369" evidence="2"/>
<dbReference type="GO" id="GO:0016491">
    <property type="term" value="F:oxidoreductase activity"/>
    <property type="evidence" value="ECO:0007669"/>
    <property type="project" value="UniProtKB-KW"/>
</dbReference>
<keyword evidence="2" id="KW-0560">Oxidoreductase</keyword>
<dbReference type="EMBL" id="CAKKNS010000011">
    <property type="protein sequence ID" value="CAH0417520.1"/>
    <property type="molecule type" value="Genomic_DNA"/>
</dbReference>
<dbReference type="Pfam" id="PF01408">
    <property type="entry name" value="GFO_IDH_MocA"/>
    <property type="match status" value="1"/>
</dbReference>
<keyword evidence="3" id="KW-1185">Reference proteome</keyword>
<reference evidence="2 3" key="1">
    <citation type="submission" date="2021-11" db="EMBL/GenBank/DDBJ databases">
        <authorList>
            <person name="Depoorter E."/>
        </authorList>
    </citation>
    <scope>NUCLEOTIDE SEQUENCE [LARGE SCALE GENOMIC DNA]</scope>
    <source>
        <strain evidence="2 3">LMG 24289</strain>
    </source>
</reference>
<organism evidence="2 3">
    <name type="scientific">Periweissella fabaria</name>
    <dbReference type="NCBI Taxonomy" id="546157"/>
    <lineage>
        <taxon>Bacteria</taxon>
        <taxon>Bacillati</taxon>
        <taxon>Bacillota</taxon>
        <taxon>Bacilli</taxon>
        <taxon>Lactobacillales</taxon>
        <taxon>Lactobacillaceae</taxon>
        <taxon>Periweissella</taxon>
    </lineage>
</organism>
<evidence type="ECO:0000313" key="3">
    <source>
        <dbReference type="Proteomes" id="UP000789707"/>
    </source>
</evidence>
<dbReference type="PANTHER" id="PTHR43249">
    <property type="entry name" value="UDP-N-ACETYL-2-AMINO-2-DEOXY-D-GLUCURONATE OXIDASE"/>
    <property type="match status" value="1"/>
</dbReference>
<dbReference type="Gene3D" id="3.40.50.720">
    <property type="entry name" value="NAD(P)-binding Rossmann-like Domain"/>
    <property type="match status" value="1"/>
</dbReference>
<dbReference type="PANTHER" id="PTHR43249:SF1">
    <property type="entry name" value="D-GLUCOSIDE 3-DEHYDROGENASE"/>
    <property type="match status" value="1"/>
</dbReference>
<sequence>MTNKLVKVGLIGFGRHVDHSMLPNMLANENTVIISLADLSEERREAAEHRFVGIKTYSTAEELLDNALNDGINSVVISMDPAGHVAYTKLALEAGLHVFVEKPVAIHSYEFDDLISLSEEKHLVTSVGTKWRYTEATKHMQKYTSENEGYQPKVLHLEATFPTLFHNEMWGLTTKTQITFYDMFVHAFDYIESWAENSEIKNAKILYDNDTTQVAHFELYNGEVYSLLDLVRGSQAYDMKLTATLENGAKLTMKNLTDIELIDTESWLGTEGSLRDEPKKVWSQGRLYRGYARAGYKEEWDNFVDSVLNNSVASTNLVEAKKAIIKIEKALESLDK</sequence>
<accession>A0ABM8Z7W0</accession>
<proteinExistence type="predicted"/>
<name>A0ABM8Z7W0_9LACO</name>
<feature type="domain" description="Gfo/Idh/MocA-like oxidoreductase N-terminal" evidence="1">
    <location>
        <begin position="6"/>
        <end position="128"/>
    </location>
</feature>
<evidence type="ECO:0000259" key="1">
    <source>
        <dbReference type="Pfam" id="PF01408"/>
    </source>
</evidence>
<dbReference type="InterPro" id="IPR052515">
    <property type="entry name" value="Gfo/Idh/MocA_Oxidoreductase"/>
</dbReference>
<comment type="caution">
    <text evidence="2">The sequence shown here is derived from an EMBL/GenBank/DDBJ whole genome shotgun (WGS) entry which is preliminary data.</text>
</comment>
<protein>
    <submittedName>
        <fullName evidence="2">Inositol 2-dehydrogenase/D-chiro-inositol 3-dehydrogenase</fullName>
        <ecNumber evidence="2">1.1.1.369</ecNumber>
    </submittedName>
</protein>
<evidence type="ECO:0000313" key="2">
    <source>
        <dbReference type="EMBL" id="CAH0417520.1"/>
    </source>
</evidence>
<dbReference type="SUPFAM" id="SSF51735">
    <property type="entry name" value="NAD(P)-binding Rossmann-fold domains"/>
    <property type="match status" value="1"/>
</dbReference>
<dbReference type="RefSeq" id="WP_230097543.1">
    <property type="nucleotide sequence ID" value="NZ_CAKKNS010000011.1"/>
</dbReference>
<gene>
    <name evidence="2" type="primary">iolG</name>
    <name evidence="2" type="ORF">WFA24289_01862</name>
</gene>
<dbReference type="Proteomes" id="UP000789707">
    <property type="component" value="Unassembled WGS sequence"/>
</dbReference>
<dbReference type="Gene3D" id="3.30.360.10">
    <property type="entry name" value="Dihydrodipicolinate Reductase, domain 2"/>
    <property type="match status" value="1"/>
</dbReference>